<organism evidence="3 4">
    <name type="scientific">Mycena pura</name>
    <dbReference type="NCBI Taxonomy" id="153505"/>
    <lineage>
        <taxon>Eukaryota</taxon>
        <taxon>Fungi</taxon>
        <taxon>Dikarya</taxon>
        <taxon>Basidiomycota</taxon>
        <taxon>Agaricomycotina</taxon>
        <taxon>Agaricomycetes</taxon>
        <taxon>Agaricomycetidae</taxon>
        <taxon>Agaricales</taxon>
        <taxon>Marasmiineae</taxon>
        <taxon>Mycenaceae</taxon>
        <taxon>Mycena</taxon>
    </lineage>
</organism>
<feature type="domain" description="DUF1214" evidence="2">
    <location>
        <begin position="101"/>
        <end position="137"/>
    </location>
</feature>
<dbReference type="InterPro" id="IPR037049">
    <property type="entry name" value="DUF1214_C_sf"/>
</dbReference>
<evidence type="ECO:0000256" key="1">
    <source>
        <dbReference type="SAM" id="MobiDB-lite"/>
    </source>
</evidence>
<evidence type="ECO:0000313" key="4">
    <source>
        <dbReference type="Proteomes" id="UP001219525"/>
    </source>
</evidence>
<gene>
    <name evidence="3" type="ORF">GGX14DRAFT_577479</name>
</gene>
<dbReference type="Gene3D" id="2.60.120.600">
    <property type="entry name" value="Domain of unknown function DUF1214, C-terminal domain"/>
    <property type="match status" value="1"/>
</dbReference>
<name>A0AAD6Y076_9AGAR</name>
<proteinExistence type="predicted"/>
<accession>A0AAD6Y076</accession>
<keyword evidence="4" id="KW-1185">Reference proteome</keyword>
<feature type="region of interest" description="Disordered" evidence="1">
    <location>
        <begin position="136"/>
        <end position="157"/>
    </location>
</feature>
<evidence type="ECO:0000259" key="2">
    <source>
        <dbReference type="Pfam" id="PF06742"/>
    </source>
</evidence>
<dbReference type="Proteomes" id="UP001219525">
    <property type="component" value="Unassembled WGS sequence"/>
</dbReference>
<sequence length="157" mass="16603">MSHKPPRGCPEVSDTGTVRVTLTAAGVHIAAQRYSPPAGVDLSNAFATAQAAPVAAIPASRDWTAPPSRATSAQRTLGAVYPFFDVSATLTSNETYVKLCVTGFWSLTIYEAAGFFVPNPLDRYALSDRSDMTYPDGTRVYGGTSPANSNGELGNQR</sequence>
<reference evidence="3" key="1">
    <citation type="submission" date="2023-03" db="EMBL/GenBank/DDBJ databases">
        <title>Massive genome expansion in bonnet fungi (Mycena s.s.) driven by repeated elements and novel gene families across ecological guilds.</title>
        <authorList>
            <consortium name="Lawrence Berkeley National Laboratory"/>
            <person name="Harder C.B."/>
            <person name="Miyauchi S."/>
            <person name="Viragh M."/>
            <person name="Kuo A."/>
            <person name="Thoen E."/>
            <person name="Andreopoulos B."/>
            <person name="Lu D."/>
            <person name="Skrede I."/>
            <person name="Drula E."/>
            <person name="Henrissat B."/>
            <person name="Morin E."/>
            <person name="Kohler A."/>
            <person name="Barry K."/>
            <person name="LaButti K."/>
            <person name="Morin E."/>
            <person name="Salamov A."/>
            <person name="Lipzen A."/>
            <person name="Mereny Z."/>
            <person name="Hegedus B."/>
            <person name="Baldrian P."/>
            <person name="Stursova M."/>
            <person name="Weitz H."/>
            <person name="Taylor A."/>
            <person name="Grigoriev I.V."/>
            <person name="Nagy L.G."/>
            <person name="Martin F."/>
            <person name="Kauserud H."/>
        </authorList>
    </citation>
    <scope>NUCLEOTIDE SEQUENCE</scope>
    <source>
        <strain evidence="3">9144</strain>
    </source>
</reference>
<dbReference type="AlphaFoldDB" id="A0AAD6Y076"/>
<comment type="caution">
    <text evidence="3">The sequence shown here is derived from an EMBL/GenBank/DDBJ whole genome shotgun (WGS) entry which is preliminary data.</text>
</comment>
<dbReference type="SUPFAM" id="SSF160935">
    <property type="entry name" value="VPA0735-like"/>
    <property type="match status" value="1"/>
</dbReference>
<dbReference type="EMBL" id="JARJCW010000111">
    <property type="protein sequence ID" value="KAJ7193118.1"/>
    <property type="molecule type" value="Genomic_DNA"/>
</dbReference>
<evidence type="ECO:0000313" key="3">
    <source>
        <dbReference type="EMBL" id="KAJ7193118.1"/>
    </source>
</evidence>
<dbReference type="InterPro" id="IPR010621">
    <property type="entry name" value="DUF1214"/>
</dbReference>
<protein>
    <recommendedName>
        <fullName evidence="2">DUF1214 domain-containing protein</fullName>
    </recommendedName>
</protein>
<dbReference type="Pfam" id="PF06742">
    <property type="entry name" value="DUF1214"/>
    <property type="match status" value="1"/>
</dbReference>
<feature type="compositionally biased region" description="Polar residues" evidence="1">
    <location>
        <begin position="145"/>
        <end position="157"/>
    </location>
</feature>